<dbReference type="AlphaFoldDB" id="A0A6N7L3R4"/>
<evidence type="ECO:0000256" key="1">
    <source>
        <dbReference type="SAM" id="Phobius"/>
    </source>
</evidence>
<name>A0A6N7L3R4_9ACTN</name>
<organism evidence="2 3">
    <name type="scientific">Streptomyces kaniharaensis</name>
    <dbReference type="NCBI Taxonomy" id="212423"/>
    <lineage>
        <taxon>Bacteria</taxon>
        <taxon>Bacillati</taxon>
        <taxon>Actinomycetota</taxon>
        <taxon>Actinomycetes</taxon>
        <taxon>Kitasatosporales</taxon>
        <taxon>Streptomycetaceae</taxon>
        <taxon>Streptomyces</taxon>
    </lineage>
</organism>
<dbReference type="EMBL" id="WBOF01000004">
    <property type="protein sequence ID" value="MQS17437.1"/>
    <property type="molecule type" value="Genomic_DNA"/>
</dbReference>
<dbReference type="OrthoDB" id="9829670at2"/>
<protein>
    <submittedName>
        <fullName evidence="2">Uncharacterized protein</fullName>
    </submittedName>
</protein>
<keyword evidence="1" id="KW-1133">Transmembrane helix</keyword>
<gene>
    <name evidence="2" type="ORF">F7Q99_35960</name>
</gene>
<comment type="caution">
    <text evidence="2">The sequence shown here is derived from an EMBL/GenBank/DDBJ whole genome shotgun (WGS) entry which is preliminary data.</text>
</comment>
<keyword evidence="3" id="KW-1185">Reference proteome</keyword>
<dbReference type="RefSeq" id="WP_153470264.1">
    <property type="nucleotide sequence ID" value="NZ_WBOF01000004.1"/>
</dbReference>
<feature type="transmembrane region" description="Helical" evidence="1">
    <location>
        <begin position="54"/>
        <end position="70"/>
    </location>
</feature>
<keyword evidence="1" id="KW-0472">Membrane</keyword>
<proteinExistence type="predicted"/>
<accession>A0A6N7L3R4</accession>
<sequence>MAAVVDPGLPASVAATVHRLARQHPEVLRNPDAPLPRWAAVDLAELARGARKQAIVVAGAAVVVPLLVWVQREMQRNLGGDIMSSGTLLTVMIAVVGVALVINVLREWHQVHTPGGRTTVARELAEARGRYLLRGTDLSDDAWAAVVRAQRAMNLVLASTWLVSPVGTVDRDAFIQGIWAMARTMAKDGSAASGETFAVAIEVYSQRIDEANKINMAELEARTRPPAGTRSPALAEAVKRADSAGAHALALARL</sequence>
<evidence type="ECO:0000313" key="3">
    <source>
        <dbReference type="Proteomes" id="UP000450000"/>
    </source>
</evidence>
<feature type="transmembrane region" description="Helical" evidence="1">
    <location>
        <begin position="82"/>
        <end position="105"/>
    </location>
</feature>
<reference evidence="2 3" key="1">
    <citation type="submission" date="2019-09" db="EMBL/GenBank/DDBJ databases">
        <title>Genome Sequences of Streptomyces kaniharaensis ATCC 21070.</title>
        <authorList>
            <person name="Zhu W."/>
            <person name="De Crecy-Lagard V."/>
            <person name="Richards N.G."/>
        </authorList>
    </citation>
    <scope>NUCLEOTIDE SEQUENCE [LARGE SCALE GENOMIC DNA]</scope>
    <source>
        <strain evidence="2 3">SF-557</strain>
    </source>
</reference>
<dbReference type="Proteomes" id="UP000450000">
    <property type="component" value="Unassembled WGS sequence"/>
</dbReference>
<keyword evidence="1" id="KW-0812">Transmembrane</keyword>
<evidence type="ECO:0000313" key="2">
    <source>
        <dbReference type="EMBL" id="MQS17437.1"/>
    </source>
</evidence>